<dbReference type="PANTHER" id="PTHR18901:SF38">
    <property type="entry name" value="PSEUDOURIDINE-5'-PHOSPHATASE"/>
    <property type="match status" value="1"/>
</dbReference>
<dbReference type="SFLD" id="SFLDG01129">
    <property type="entry name" value="C1.5:_HAD__Beta-PGM__Phosphata"/>
    <property type="match status" value="1"/>
</dbReference>
<dbReference type="InterPro" id="IPR004274">
    <property type="entry name" value="FCP1_dom"/>
</dbReference>
<evidence type="ECO:0000313" key="3">
    <source>
        <dbReference type="Proteomes" id="UP001519306"/>
    </source>
</evidence>
<dbReference type="InterPro" id="IPR023198">
    <property type="entry name" value="PGP-like_dom2"/>
</dbReference>
<evidence type="ECO:0000313" key="2">
    <source>
        <dbReference type="EMBL" id="MBP2024764.1"/>
    </source>
</evidence>
<dbReference type="NCBIfam" id="TIGR01488">
    <property type="entry name" value="HAD-SF-IB"/>
    <property type="match status" value="1"/>
</dbReference>
<dbReference type="InterPro" id="IPR036412">
    <property type="entry name" value="HAD-like_sf"/>
</dbReference>
<dbReference type="SUPFAM" id="SSF56784">
    <property type="entry name" value="HAD-like"/>
    <property type="match status" value="1"/>
</dbReference>
<dbReference type="SFLD" id="SFLDS00003">
    <property type="entry name" value="Haloacid_Dehalogenase"/>
    <property type="match status" value="1"/>
</dbReference>
<accession>A0ABS4KAH2</accession>
<dbReference type="InterPro" id="IPR006439">
    <property type="entry name" value="HAD-SF_hydro_IA"/>
</dbReference>
<comment type="caution">
    <text evidence="2">The sequence shown here is derived from an EMBL/GenBank/DDBJ whole genome shotgun (WGS) entry which is preliminary data.</text>
</comment>
<dbReference type="InterPro" id="IPR023214">
    <property type="entry name" value="HAD_sf"/>
</dbReference>
<reference evidence="2 3" key="1">
    <citation type="submission" date="2021-03" db="EMBL/GenBank/DDBJ databases">
        <title>Genomic Encyclopedia of Type Strains, Phase IV (KMG-IV): sequencing the most valuable type-strain genomes for metagenomic binning, comparative biology and taxonomic classification.</title>
        <authorList>
            <person name="Goeker M."/>
        </authorList>
    </citation>
    <scope>NUCLEOTIDE SEQUENCE [LARGE SCALE GENOMIC DNA]</scope>
    <source>
        <strain evidence="2 3">DSM 27563</strain>
    </source>
</reference>
<protein>
    <submittedName>
        <fullName evidence="2">HAD superfamily phosphoserine phosphatase-like hydrolase</fullName>
    </submittedName>
</protein>
<gene>
    <name evidence="2" type="ORF">J2Z71_000280</name>
</gene>
<dbReference type="EMBL" id="JAGGLJ010000002">
    <property type="protein sequence ID" value="MBP2024764.1"/>
    <property type="molecule type" value="Genomic_DNA"/>
</dbReference>
<dbReference type="PANTHER" id="PTHR18901">
    <property type="entry name" value="2-DEOXYGLUCOSE-6-PHOSPHATE PHOSPHATASE 2"/>
    <property type="match status" value="1"/>
</dbReference>
<dbReference type="Pfam" id="PF13419">
    <property type="entry name" value="HAD_2"/>
    <property type="match status" value="1"/>
</dbReference>
<proteinExistence type="predicted"/>
<organism evidence="2 3">
    <name type="scientific">Peptoniphilus stercorisuis</name>
    <dbReference type="NCBI Taxonomy" id="1436965"/>
    <lineage>
        <taxon>Bacteria</taxon>
        <taxon>Bacillati</taxon>
        <taxon>Bacillota</taxon>
        <taxon>Tissierellia</taxon>
        <taxon>Tissierellales</taxon>
        <taxon>Peptoniphilaceae</taxon>
        <taxon>Peptoniphilus</taxon>
    </lineage>
</organism>
<dbReference type="PROSITE" id="PS50969">
    <property type="entry name" value="FCP1"/>
    <property type="match status" value="1"/>
</dbReference>
<dbReference type="InterPro" id="IPR041492">
    <property type="entry name" value="HAD_2"/>
</dbReference>
<feature type="domain" description="FCP1 homology" evidence="1">
    <location>
        <begin position="4"/>
        <end position="211"/>
    </location>
</feature>
<dbReference type="Proteomes" id="UP001519306">
    <property type="component" value="Unassembled WGS sequence"/>
</dbReference>
<dbReference type="RefSeq" id="WP_210060073.1">
    <property type="nucleotide sequence ID" value="NZ_JAGGLJ010000002.1"/>
</dbReference>
<evidence type="ECO:0000259" key="1">
    <source>
        <dbReference type="PROSITE" id="PS50969"/>
    </source>
</evidence>
<sequence length="217" mass="25513">MNFLENNIKYIIFDMDGTLIDSMSAWDDVGEKVLLENNKIPEKNLIDTLNKMTFDESAKYLIENYNLEISLEEIKKRFYEIVKYKYENTIYLKEGVEEFLEKCKKNNIKMAILTASNREISEIVLKRLDILKYFEFIMTTEEENLTKKDEGIYIKALKKLNSSIKETAIFEDMLYSLEISNSIGIMTIGVFDKSSIKDIEKIKKTSNLFIYSFKDLI</sequence>
<name>A0ABS4KAH2_9FIRM</name>
<dbReference type="Gene3D" id="3.40.50.1000">
    <property type="entry name" value="HAD superfamily/HAD-like"/>
    <property type="match status" value="1"/>
</dbReference>
<keyword evidence="3" id="KW-1185">Reference proteome</keyword>
<dbReference type="Gene3D" id="1.10.150.240">
    <property type="entry name" value="Putative phosphatase, domain 2"/>
    <property type="match status" value="1"/>
</dbReference>
<dbReference type="NCBIfam" id="TIGR01509">
    <property type="entry name" value="HAD-SF-IA-v3"/>
    <property type="match status" value="1"/>
</dbReference>